<proteinExistence type="predicted"/>
<name>A0AAU7L234_9CAUD</name>
<feature type="coiled-coil region" evidence="1">
    <location>
        <begin position="86"/>
        <end position="120"/>
    </location>
</feature>
<keyword evidence="1" id="KW-0175">Coiled coil</keyword>
<protein>
    <submittedName>
        <fullName evidence="2">Uncharacterized protein</fullName>
    </submittedName>
</protein>
<accession>A0AAU7L234</accession>
<reference evidence="2" key="1">
    <citation type="submission" date="2024-05" db="EMBL/GenBank/DDBJ databases">
        <authorList>
            <person name="Ahmad S."/>
            <person name="Qu Y."/>
            <person name="Leng Q."/>
            <person name="Li Y."/>
            <person name="Liang Y."/>
            <person name="Hou G."/>
        </authorList>
    </citation>
    <scope>NUCLEOTIDE SEQUENCE</scope>
</reference>
<dbReference type="EMBL" id="PP836395">
    <property type="protein sequence ID" value="XBO82146.1"/>
    <property type="molecule type" value="Genomic_DNA"/>
</dbReference>
<evidence type="ECO:0000256" key="1">
    <source>
        <dbReference type="SAM" id="Coils"/>
    </source>
</evidence>
<organism evidence="2">
    <name type="scientific">Enterococcus phage vB_EFS_EFP6</name>
    <dbReference type="NCBI Taxonomy" id="3158834"/>
    <lineage>
        <taxon>Viruses</taxon>
        <taxon>Duplodnaviria</taxon>
        <taxon>Heunggongvirae</taxon>
        <taxon>Uroviricota</taxon>
        <taxon>Caudoviricetes</taxon>
    </lineage>
</organism>
<sequence>MQEFKIGDLVEVVRNISHAYKNMVDTYEPGDIAIVTEVNAHNVRIGSDKYGNLISKNEIKKVEQTPELTEYEEELVLRLAEKIKQRDNYITELEELDFQVKDLESLLEDKQKEIDFEVKKLLTK</sequence>
<evidence type="ECO:0000313" key="2">
    <source>
        <dbReference type="EMBL" id="XBO82146.1"/>
    </source>
</evidence>